<dbReference type="SMART" id="SM00355">
    <property type="entry name" value="ZnF_C2H2"/>
    <property type="match status" value="2"/>
</dbReference>
<accession>A0A921Q5J0</accession>
<dbReference type="PROSITE" id="PS51379">
    <property type="entry name" value="4FE4S_FER_2"/>
    <property type="match status" value="1"/>
</dbReference>
<reference evidence="3" key="2">
    <citation type="submission" date="2020-10" db="EMBL/GenBank/DDBJ databases">
        <authorList>
            <person name="Cooper E.A."/>
            <person name="Brenton Z.W."/>
            <person name="Flinn B.S."/>
            <person name="Jenkins J."/>
            <person name="Shu S."/>
            <person name="Flowers D."/>
            <person name="Luo F."/>
            <person name="Wang Y."/>
            <person name="Xia P."/>
            <person name="Barry K."/>
            <person name="Daum C."/>
            <person name="Lipzen A."/>
            <person name="Yoshinaga Y."/>
            <person name="Schmutz J."/>
            <person name="Saski C."/>
            <person name="Vermerris W."/>
            <person name="Kresovich S."/>
        </authorList>
    </citation>
    <scope>NUCLEOTIDE SEQUENCE</scope>
</reference>
<dbReference type="PANTHER" id="PTHR47487">
    <property type="entry name" value="OS06G0651300 PROTEIN-RELATED"/>
    <property type="match status" value="1"/>
</dbReference>
<dbReference type="Gene3D" id="3.30.160.60">
    <property type="entry name" value="Classic Zinc Finger"/>
    <property type="match status" value="2"/>
</dbReference>
<dbReference type="EMBL" id="CM027689">
    <property type="protein sequence ID" value="KAG0515393.1"/>
    <property type="molecule type" value="Genomic_DNA"/>
</dbReference>
<evidence type="ECO:0000313" key="4">
    <source>
        <dbReference type="Proteomes" id="UP000807115"/>
    </source>
</evidence>
<dbReference type="GO" id="GO:0003676">
    <property type="term" value="F:nucleic acid binding"/>
    <property type="evidence" value="ECO:0007669"/>
    <property type="project" value="InterPro"/>
</dbReference>
<dbReference type="Proteomes" id="UP000807115">
    <property type="component" value="Chromosome 10"/>
</dbReference>
<dbReference type="InterPro" id="IPR003604">
    <property type="entry name" value="Matrin/U1-like-C_Znf_C2H2"/>
</dbReference>
<feature type="compositionally biased region" description="Polar residues" evidence="1">
    <location>
        <begin position="193"/>
        <end position="214"/>
    </location>
</feature>
<proteinExistence type="predicted"/>
<feature type="region of interest" description="Disordered" evidence="1">
    <location>
        <begin position="573"/>
        <end position="603"/>
    </location>
</feature>
<dbReference type="AlphaFoldDB" id="A0A921Q5J0"/>
<dbReference type="GO" id="GO:0008270">
    <property type="term" value="F:zinc ion binding"/>
    <property type="evidence" value="ECO:0007669"/>
    <property type="project" value="InterPro"/>
</dbReference>
<gene>
    <name evidence="3" type="ORF">BDA96_10G274600</name>
</gene>
<comment type="caution">
    <text evidence="3">The sequence shown here is derived from an EMBL/GenBank/DDBJ whole genome shotgun (WGS) entry which is preliminary data.</text>
</comment>
<dbReference type="InterPro" id="IPR017896">
    <property type="entry name" value="4Fe4S_Fe-S-bd"/>
</dbReference>
<organism evidence="3 4">
    <name type="scientific">Sorghum bicolor</name>
    <name type="common">Sorghum</name>
    <name type="synonym">Sorghum vulgare</name>
    <dbReference type="NCBI Taxonomy" id="4558"/>
    <lineage>
        <taxon>Eukaryota</taxon>
        <taxon>Viridiplantae</taxon>
        <taxon>Streptophyta</taxon>
        <taxon>Embryophyta</taxon>
        <taxon>Tracheophyta</taxon>
        <taxon>Spermatophyta</taxon>
        <taxon>Magnoliopsida</taxon>
        <taxon>Liliopsida</taxon>
        <taxon>Poales</taxon>
        <taxon>Poaceae</taxon>
        <taxon>PACMAD clade</taxon>
        <taxon>Panicoideae</taxon>
        <taxon>Andropogonodae</taxon>
        <taxon>Andropogoneae</taxon>
        <taxon>Sorghinae</taxon>
        <taxon>Sorghum</taxon>
    </lineage>
</organism>
<dbReference type="Pfam" id="PF12874">
    <property type="entry name" value="zf-met"/>
    <property type="match status" value="2"/>
</dbReference>
<dbReference type="InterPro" id="IPR036236">
    <property type="entry name" value="Znf_C2H2_sf"/>
</dbReference>
<protein>
    <recommendedName>
        <fullName evidence="2">4Fe-4S ferredoxin-type domain-containing protein</fullName>
    </recommendedName>
</protein>
<reference evidence="3" key="1">
    <citation type="journal article" date="2019" name="BMC Genomics">
        <title>A new reference genome for Sorghum bicolor reveals high levels of sequence similarity between sweet and grain genotypes: implications for the genetics of sugar metabolism.</title>
        <authorList>
            <person name="Cooper E.A."/>
            <person name="Brenton Z.W."/>
            <person name="Flinn B.S."/>
            <person name="Jenkins J."/>
            <person name="Shu S."/>
            <person name="Flowers D."/>
            <person name="Luo F."/>
            <person name="Wang Y."/>
            <person name="Xia P."/>
            <person name="Barry K."/>
            <person name="Daum C."/>
            <person name="Lipzen A."/>
            <person name="Yoshinaga Y."/>
            <person name="Schmutz J."/>
            <person name="Saski C."/>
            <person name="Vermerris W."/>
            <person name="Kresovich S."/>
        </authorList>
    </citation>
    <scope>NUCLEOTIDE SEQUENCE</scope>
</reference>
<evidence type="ECO:0000259" key="2">
    <source>
        <dbReference type="PROSITE" id="PS51379"/>
    </source>
</evidence>
<dbReference type="InterPro" id="IPR013087">
    <property type="entry name" value="Znf_C2H2_type"/>
</dbReference>
<evidence type="ECO:0000313" key="3">
    <source>
        <dbReference type="EMBL" id="KAG0515393.1"/>
    </source>
</evidence>
<dbReference type="SUPFAM" id="SSF57667">
    <property type="entry name" value="beta-beta-alpha zinc fingers"/>
    <property type="match status" value="2"/>
</dbReference>
<sequence length="603" mass="66885">MEFGFRAGDRRPRCPSPGPDRRFTLTPPRAGPFHGEPPPLEWEAAARRERIIREEVERRLIEEEVCRELALARARFHGGYGPVPFVGPDGLVVPPPPSGPFYMPDGPFPPPMPLPLMPVGMHPNRPPPSLFGSWEGFGPRRLPGFGQPMHPNETRTGALPPPKPRHQLQLRESSEVLSSEANVSGVKRKADASSATTKPTKLQNASSATTEPTKLQNAARDWSCALCQVSATSEAGLNQHIQGKKHKAKLVQCGAIKVKDTKKSGLQVTTGNNNGASPSDAPKKIHILVDGEMHQVVQKSNCVRCERCRVSCTNAAAMADHLRGKKHSFLNKVWTSIKAVRMNKEDSAATSTCERKVNEDGPAVIPEELKEEDTYMTSELCGDGSFEIPMEMKETTDKESKEDSAATCERKVNEDGPAVIPEALKEEDTYMTSELCGDGSFEIPMEMKETTDMAEEVDANSHNVIPMEIKKEDTASEVNGNCAVETKQEGTDVDVVMDVNKNFLLKVHQKSRNKASKIFLSKVHQKSRKKASKKFLLKLHQKSRKKANKNFLLKVHQKPRPTKWLGIREVNENSSIEIPAEEKHMTKPQMQPTDSTEPARKEE</sequence>
<dbReference type="PANTHER" id="PTHR47487:SF8">
    <property type="entry name" value="OS08G0270900 PROTEIN"/>
    <property type="match status" value="1"/>
</dbReference>
<feature type="region of interest" description="Disordered" evidence="1">
    <location>
        <begin position="143"/>
        <end position="214"/>
    </location>
</feature>
<dbReference type="SMART" id="SM00451">
    <property type="entry name" value="ZnF_U1"/>
    <property type="match status" value="2"/>
</dbReference>
<dbReference type="PROSITE" id="PS00028">
    <property type="entry name" value="ZINC_FINGER_C2H2_1"/>
    <property type="match status" value="1"/>
</dbReference>
<name>A0A921Q5J0_SORBI</name>
<feature type="domain" description="4Fe-4S ferredoxin-type" evidence="2">
    <location>
        <begin position="293"/>
        <end position="321"/>
    </location>
</feature>
<evidence type="ECO:0000256" key="1">
    <source>
        <dbReference type="SAM" id="MobiDB-lite"/>
    </source>
</evidence>
<feature type="region of interest" description="Disordered" evidence="1">
    <location>
        <begin position="1"/>
        <end position="39"/>
    </location>
</feature>